<dbReference type="AlphaFoldDB" id="A0A2P2QBK3"/>
<dbReference type="EMBL" id="GGEC01083825">
    <property type="protein sequence ID" value="MBX64309.1"/>
    <property type="molecule type" value="Transcribed_RNA"/>
</dbReference>
<organism evidence="1">
    <name type="scientific">Rhizophora mucronata</name>
    <name type="common">Asiatic mangrove</name>
    <dbReference type="NCBI Taxonomy" id="61149"/>
    <lineage>
        <taxon>Eukaryota</taxon>
        <taxon>Viridiplantae</taxon>
        <taxon>Streptophyta</taxon>
        <taxon>Embryophyta</taxon>
        <taxon>Tracheophyta</taxon>
        <taxon>Spermatophyta</taxon>
        <taxon>Magnoliopsida</taxon>
        <taxon>eudicotyledons</taxon>
        <taxon>Gunneridae</taxon>
        <taxon>Pentapetalae</taxon>
        <taxon>rosids</taxon>
        <taxon>fabids</taxon>
        <taxon>Malpighiales</taxon>
        <taxon>Rhizophoraceae</taxon>
        <taxon>Rhizophora</taxon>
    </lineage>
</organism>
<accession>A0A2P2QBK3</accession>
<proteinExistence type="predicted"/>
<sequence length="38" mass="4192">MLSMHIRGSGLLQLTYLLEASTKAALVIENSQHKNLPI</sequence>
<evidence type="ECO:0000313" key="1">
    <source>
        <dbReference type="EMBL" id="MBX64309.1"/>
    </source>
</evidence>
<name>A0A2P2QBK3_RHIMU</name>
<protein>
    <submittedName>
        <fullName evidence="1">Uncharacterized protein</fullName>
    </submittedName>
</protein>
<reference evidence="1" key="1">
    <citation type="submission" date="2018-02" db="EMBL/GenBank/DDBJ databases">
        <title>Rhizophora mucronata_Transcriptome.</title>
        <authorList>
            <person name="Meera S.P."/>
            <person name="Sreeshan A."/>
            <person name="Augustine A."/>
        </authorList>
    </citation>
    <scope>NUCLEOTIDE SEQUENCE</scope>
    <source>
        <tissue evidence="1">Leaf</tissue>
    </source>
</reference>